<comment type="caution">
    <text evidence="1">The sequence shown here is derived from an EMBL/GenBank/DDBJ whole genome shotgun (WGS) entry which is preliminary data.</text>
</comment>
<name>A0A409WYK3_9AGAR</name>
<reference evidence="1 2" key="1">
    <citation type="journal article" date="2018" name="Evol. Lett.">
        <title>Horizontal gene cluster transfer increased hallucinogenic mushroom diversity.</title>
        <authorList>
            <person name="Reynolds H.T."/>
            <person name="Vijayakumar V."/>
            <person name="Gluck-Thaler E."/>
            <person name="Korotkin H.B."/>
            <person name="Matheny P.B."/>
            <person name="Slot J.C."/>
        </authorList>
    </citation>
    <scope>NUCLEOTIDE SEQUENCE [LARGE SCALE GENOMIC DNA]</scope>
    <source>
        <strain evidence="1 2">2629</strain>
    </source>
</reference>
<evidence type="ECO:0000313" key="1">
    <source>
        <dbReference type="EMBL" id="PPQ83566.1"/>
    </source>
</evidence>
<sequence length="149" mass="16913">MMAGGIVARIAQDYLPLSAVTMGPSSCVTKDACGISICDGEATYSDDALTVEELDCICGLYSVNTGKGSQETRKSWWPLHSLWNNPHMGENFGYWTEANERWYQNRLTEIEAGRAQPLNSTEWRKFLRRFPAMRDVISSTRRVTTEYFQ</sequence>
<evidence type="ECO:0000313" key="2">
    <source>
        <dbReference type="Proteomes" id="UP000284842"/>
    </source>
</evidence>
<protein>
    <submittedName>
        <fullName evidence="1">Uncharacterized protein</fullName>
    </submittedName>
</protein>
<gene>
    <name evidence="1" type="ORF">CVT24_004709</name>
</gene>
<dbReference type="Proteomes" id="UP000284842">
    <property type="component" value="Unassembled WGS sequence"/>
</dbReference>
<dbReference type="AlphaFoldDB" id="A0A409WYK3"/>
<keyword evidence="2" id="KW-1185">Reference proteome</keyword>
<accession>A0A409WYK3</accession>
<organism evidence="1 2">
    <name type="scientific">Panaeolus cyanescens</name>
    <dbReference type="NCBI Taxonomy" id="181874"/>
    <lineage>
        <taxon>Eukaryota</taxon>
        <taxon>Fungi</taxon>
        <taxon>Dikarya</taxon>
        <taxon>Basidiomycota</taxon>
        <taxon>Agaricomycotina</taxon>
        <taxon>Agaricomycetes</taxon>
        <taxon>Agaricomycetidae</taxon>
        <taxon>Agaricales</taxon>
        <taxon>Agaricineae</taxon>
        <taxon>Galeropsidaceae</taxon>
        <taxon>Panaeolus</taxon>
    </lineage>
</organism>
<dbReference type="OrthoDB" id="3270336at2759"/>
<dbReference type="InParanoid" id="A0A409WYK3"/>
<proteinExistence type="predicted"/>
<dbReference type="EMBL" id="NHTK01005017">
    <property type="protein sequence ID" value="PPQ83566.1"/>
    <property type="molecule type" value="Genomic_DNA"/>
</dbReference>